<name>A0ABY6ZU91_9PSED</name>
<dbReference type="Proteomes" id="UP001163624">
    <property type="component" value="Chromosome"/>
</dbReference>
<protein>
    <submittedName>
        <fullName evidence="2">DUF2931 family protein</fullName>
    </submittedName>
</protein>
<dbReference type="PROSITE" id="PS51257">
    <property type="entry name" value="PROKAR_LIPOPROTEIN"/>
    <property type="match status" value="1"/>
</dbReference>
<dbReference type="EMBL" id="CP113432">
    <property type="protein sequence ID" value="WAI48512.1"/>
    <property type="molecule type" value="Genomic_DNA"/>
</dbReference>
<accession>A0ABY6ZU91</accession>
<dbReference type="InterPro" id="IPR021326">
    <property type="entry name" value="DUF2931"/>
</dbReference>
<evidence type="ECO:0000256" key="1">
    <source>
        <dbReference type="SAM" id="SignalP"/>
    </source>
</evidence>
<gene>
    <name evidence="2" type="ORF">OU419_22535</name>
</gene>
<dbReference type="Pfam" id="PF11153">
    <property type="entry name" value="DUF2931"/>
    <property type="match status" value="1"/>
</dbReference>
<sequence>MKHLLICLLALTLAGCSTAQSRTKLPYDNWLIGLAAPEYMEVWVESVDVIDMRNLGFKRVHGGVVSYSDRTEGWHVVGWGKVKPIPGVDLPGIIFVRWQSLVEPQTYNVRIDIPQWVRDEMVRPQRAYCRWGEQWVDDYRNSVTIGMAPGGIAKVWLGGPCLGLKEIGRFQGQIEKLGPSQGRTDGKYAWPDLEPESKAYIQKHGIPYGSW</sequence>
<feature type="signal peptide" evidence="1">
    <location>
        <begin position="1"/>
        <end position="19"/>
    </location>
</feature>
<reference evidence="2" key="1">
    <citation type="submission" date="2022-11" db="EMBL/GenBank/DDBJ databases">
        <title>Pseudomonas triclosanedens sp. nov., a triclosan degrader isolated from activated sludge.</title>
        <authorList>
            <person name="Yin Y."/>
            <person name="Lu Z."/>
        </authorList>
    </citation>
    <scope>NUCLEOTIDE SEQUENCE</scope>
    <source>
        <strain evidence="2">ZM23</strain>
    </source>
</reference>
<proteinExistence type="predicted"/>
<keyword evidence="3" id="KW-1185">Reference proteome</keyword>
<organism evidence="2 3">
    <name type="scientific">Pseudomonas triclosanedens</name>
    <dbReference type="NCBI Taxonomy" id="2961893"/>
    <lineage>
        <taxon>Bacteria</taxon>
        <taxon>Pseudomonadati</taxon>
        <taxon>Pseudomonadota</taxon>
        <taxon>Gammaproteobacteria</taxon>
        <taxon>Pseudomonadales</taxon>
        <taxon>Pseudomonadaceae</taxon>
        <taxon>Pseudomonas</taxon>
    </lineage>
</organism>
<evidence type="ECO:0000313" key="3">
    <source>
        <dbReference type="Proteomes" id="UP001163624"/>
    </source>
</evidence>
<feature type="chain" id="PRO_5046998199" evidence="1">
    <location>
        <begin position="20"/>
        <end position="211"/>
    </location>
</feature>
<evidence type="ECO:0000313" key="2">
    <source>
        <dbReference type="EMBL" id="WAI48512.1"/>
    </source>
</evidence>
<keyword evidence="1" id="KW-0732">Signal</keyword>
<dbReference type="RefSeq" id="WP_254470534.1">
    <property type="nucleotide sequence ID" value="NZ_CP113432.1"/>
</dbReference>